<name>A0ACC5RGJ8_ENTAG</name>
<organism evidence="1 2">
    <name type="scientific">Enterobacter agglomerans</name>
    <name type="common">Erwinia herbicola</name>
    <name type="synonym">Pantoea agglomerans</name>
    <dbReference type="NCBI Taxonomy" id="549"/>
    <lineage>
        <taxon>Bacteria</taxon>
        <taxon>Pseudomonadati</taxon>
        <taxon>Pseudomonadota</taxon>
        <taxon>Gammaproteobacteria</taxon>
        <taxon>Enterobacterales</taxon>
        <taxon>Erwiniaceae</taxon>
        <taxon>Pantoea</taxon>
        <taxon>Pantoea agglomerans group</taxon>
    </lineage>
</organism>
<sequence>MIKRGGLRLLTSGEIRLATELYGQSIALCFASCLLMGCVGDRLAFHDEGNAVVNADRICISSSPGDTLEYYLLSSSVNHYAIPLATEDNIVRKYPDTCIAVNLREDANYALNYVLNGQNYRFEFTTDARKHVTKTYSKL</sequence>
<dbReference type="Proteomes" id="UP000633731">
    <property type="component" value="Unassembled WGS sequence"/>
</dbReference>
<proteinExistence type="predicted"/>
<reference evidence="1" key="1">
    <citation type="submission" date="2021-01" db="EMBL/GenBank/DDBJ databases">
        <title>Draft genome of Pantoea agglomerans Eh 335.</title>
        <authorList>
            <person name="Emsley S.A."/>
            <person name="Oline D.K."/>
            <person name="Saw J.H."/>
            <person name="Ushijima B."/>
            <person name="Videau P."/>
            <person name="Koyack M.J."/>
        </authorList>
    </citation>
    <scope>NUCLEOTIDE SEQUENCE</scope>
    <source>
        <strain evidence="1">Eh 335</strain>
    </source>
</reference>
<protein>
    <submittedName>
        <fullName evidence="1">Uncharacterized protein</fullName>
    </submittedName>
</protein>
<keyword evidence="2" id="KW-1185">Reference proteome</keyword>
<comment type="caution">
    <text evidence="1">The sequence shown here is derived from an EMBL/GenBank/DDBJ whole genome shotgun (WGS) entry which is preliminary data.</text>
</comment>
<evidence type="ECO:0000313" key="1">
    <source>
        <dbReference type="EMBL" id="MBK4723794.1"/>
    </source>
</evidence>
<dbReference type="EMBL" id="JAEOXF010000001">
    <property type="protein sequence ID" value="MBK4723794.1"/>
    <property type="molecule type" value="Genomic_DNA"/>
</dbReference>
<evidence type="ECO:0000313" key="2">
    <source>
        <dbReference type="Proteomes" id="UP000633731"/>
    </source>
</evidence>
<gene>
    <name evidence="1" type="ORF">JJL49_00925</name>
</gene>
<accession>A0ACC5RGJ8</accession>